<name>F7NFV9_9FIRM</name>
<dbReference type="PANTHER" id="PTHR36456">
    <property type="entry name" value="UPF0232 PROTEIN SCO3875"/>
    <property type="match status" value="1"/>
</dbReference>
<sequence>MNVHSLKDILSGTLKQIGIKEKYNSQSVIVHWGSIVGQDIASQAYPTHVRNQILFVAASSPVWAHHLSMMKEQILEKIRQFTGQKQVSIKDIRFHAGKLPALQEFQNRENSGQDLEIRQKLRCIQLDRENLSQIQDMITVIKDQELRSRVERILLKEWKWKKVKQQESYHPCRQCGALCPPENVCCTVCMIDQKQKKRGKIREILSQLPWMEYTECRKYIECDFFEFIQAKHELIQSLTVQLEQNPDNQVKLSALAMLIYRVEPASLSGETLEKTLKYINRMGKYHLPAVRPSQNASAPQK</sequence>
<dbReference type="eggNOG" id="COG5512">
    <property type="taxonomic scope" value="Bacteria"/>
</dbReference>
<dbReference type="AlphaFoldDB" id="F7NFV9"/>
<reference evidence="1 2" key="1">
    <citation type="journal article" date="2011" name="EMBO J.">
        <title>Structural diversity of bacterial flagellar motors.</title>
        <authorList>
            <person name="Chen S."/>
            <person name="Beeby M."/>
            <person name="Murphy G.E."/>
            <person name="Leadbetter J.R."/>
            <person name="Hendrixson D.R."/>
            <person name="Briegel A."/>
            <person name="Li Z."/>
            <person name="Shi J."/>
            <person name="Tocheva E.I."/>
            <person name="Muller A."/>
            <person name="Dobro M.J."/>
            <person name="Jensen G.J."/>
        </authorList>
    </citation>
    <scope>NUCLEOTIDE SEQUENCE [LARGE SCALE GENOMIC DNA]</scope>
    <source>
        <strain evidence="1 2">DSM 6540</strain>
    </source>
</reference>
<organism evidence="1 2">
    <name type="scientific">Acetonema longum DSM 6540</name>
    <dbReference type="NCBI Taxonomy" id="1009370"/>
    <lineage>
        <taxon>Bacteria</taxon>
        <taxon>Bacillati</taxon>
        <taxon>Bacillota</taxon>
        <taxon>Negativicutes</taxon>
        <taxon>Acetonemataceae</taxon>
        <taxon>Acetonema</taxon>
    </lineage>
</organism>
<dbReference type="InterPro" id="IPR007922">
    <property type="entry name" value="DciA-like"/>
</dbReference>
<keyword evidence="2" id="KW-1185">Reference proteome</keyword>
<evidence type="ECO:0000313" key="1">
    <source>
        <dbReference type="EMBL" id="EGO65067.1"/>
    </source>
</evidence>
<proteinExistence type="predicted"/>
<comment type="caution">
    <text evidence="1">The sequence shown here is derived from an EMBL/GenBank/DDBJ whole genome shotgun (WGS) entry which is preliminary data.</text>
</comment>
<protein>
    <recommendedName>
        <fullName evidence="3">DUF721 domain-containing protein</fullName>
    </recommendedName>
</protein>
<dbReference type="OrthoDB" id="46633at2"/>
<dbReference type="STRING" id="1009370.ALO_04713"/>
<accession>F7NFV9</accession>
<dbReference type="Pfam" id="PF05258">
    <property type="entry name" value="DciA"/>
    <property type="match status" value="1"/>
</dbReference>
<evidence type="ECO:0000313" key="2">
    <source>
        <dbReference type="Proteomes" id="UP000003240"/>
    </source>
</evidence>
<dbReference type="Proteomes" id="UP000003240">
    <property type="component" value="Unassembled WGS sequence"/>
</dbReference>
<evidence type="ECO:0008006" key="3">
    <source>
        <dbReference type="Google" id="ProtNLM"/>
    </source>
</evidence>
<gene>
    <name evidence="1" type="ORF">ALO_04713</name>
</gene>
<dbReference type="EMBL" id="AFGF01000037">
    <property type="protein sequence ID" value="EGO65067.1"/>
    <property type="molecule type" value="Genomic_DNA"/>
</dbReference>
<dbReference type="PANTHER" id="PTHR36456:SF1">
    <property type="entry name" value="UPF0232 PROTEIN SCO3875"/>
    <property type="match status" value="1"/>
</dbReference>